<evidence type="ECO:0000256" key="1">
    <source>
        <dbReference type="SAM" id="Phobius"/>
    </source>
</evidence>
<dbReference type="Proteomes" id="UP000419743">
    <property type="component" value="Unassembled WGS sequence"/>
</dbReference>
<name>A0A7M4DDS0_9MICO</name>
<keyword evidence="1" id="KW-0812">Transmembrane</keyword>
<comment type="caution">
    <text evidence="2">The sequence shown here is derived from an EMBL/GenBank/DDBJ whole genome shotgun (WGS) entry which is preliminary data.</text>
</comment>
<dbReference type="Pfam" id="PF06197">
    <property type="entry name" value="DUF998"/>
    <property type="match status" value="1"/>
</dbReference>
<reference evidence="2 3" key="1">
    <citation type="submission" date="2019-11" db="EMBL/GenBank/DDBJ databases">
        <authorList>
            <person name="Criscuolo A."/>
        </authorList>
    </citation>
    <scope>NUCLEOTIDE SEQUENCE [LARGE SCALE GENOMIC DNA]</scope>
    <source>
        <strain evidence="2">CIP111667</strain>
    </source>
</reference>
<feature type="transmembrane region" description="Helical" evidence="1">
    <location>
        <begin position="191"/>
        <end position="208"/>
    </location>
</feature>
<dbReference type="RefSeq" id="WP_156738832.1">
    <property type="nucleotide sequence ID" value="NZ_CACRYJ010000004.1"/>
</dbReference>
<dbReference type="InterPro" id="IPR009339">
    <property type="entry name" value="DUF998"/>
</dbReference>
<keyword evidence="1" id="KW-1133">Transmembrane helix</keyword>
<proteinExistence type="predicted"/>
<evidence type="ECO:0000313" key="2">
    <source>
        <dbReference type="EMBL" id="VZO34991.1"/>
    </source>
</evidence>
<feature type="transmembrane region" description="Helical" evidence="1">
    <location>
        <begin position="7"/>
        <end position="28"/>
    </location>
</feature>
<protein>
    <recommendedName>
        <fullName evidence="4">DUF998 domain-containing protein</fullName>
    </recommendedName>
</protein>
<sequence length="226" mass="23328">MRRTLGGLAYLAGMLFPLVEVVVARAWVDGYSWSRNFISDLGLTQCVDLARGTVCSPRHIVFNAAFVFLGVVIAFGSIALAPVLSSQWRRPVLAVALVHATGVAMIGLFPGSVVEAIGGDARRMLLHSAGTLAAIGGGNLLVLLTAVATWRTWRGYAVVSAALVCVGLLGIAIDTLGLATVGPGTVQRMTAYPVVAWLALTGAAVLIGRPPLTGMTAASAPADPHS</sequence>
<evidence type="ECO:0008006" key="4">
    <source>
        <dbReference type="Google" id="ProtNLM"/>
    </source>
</evidence>
<feature type="transmembrane region" description="Helical" evidence="1">
    <location>
        <begin position="125"/>
        <end position="144"/>
    </location>
</feature>
<evidence type="ECO:0000313" key="3">
    <source>
        <dbReference type="Proteomes" id="UP000419743"/>
    </source>
</evidence>
<accession>A0A7M4DDS0</accession>
<feature type="transmembrane region" description="Helical" evidence="1">
    <location>
        <begin position="92"/>
        <end position="113"/>
    </location>
</feature>
<dbReference type="AlphaFoldDB" id="A0A7M4DDS0"/>
<feature type="transmembrane region" description="Helical" evidence="1">
    <location>
        <begin position="60"/>
        <end position="80"/>
    </location>
</feature>
<gene>
    <name evidence="2" type="ORF">HALOF300_00259</name>
</gene>
<organism evidence="2 3">
    <name type="scientific">Occultella aeris</name>
    <dbReference type="NCBI Taxonomy" id="2761496"/>
    <lineage>
        <taxon>Bacteria</taxon>
        <taxon>Bacillati</taxon>
        <taxon>Actinomycetota</taxon>
        <taxon>Actinomycetes</taxon>
        <taxon>Micrococcales</taxon>
        <taxon>Ruaniaceae</taxon>
        <taxon>Occultella</taxon>
    </lineage>
</organism>
<dbReference type="EMBL" id="CACRYJ010000004">
    <property type="protein sequence ID" value="VZO34991.1"/>
    <property type="molecule type" value="Genomic_DNA"/>
</dbReference>
<feature type="transmembrane region" description="Helical" evidence="1">
    <location>
        <begin position="156"/>
        <end position="179"/>
    </location>
</feature>
<keyword evidence="1" id="KW-0472">Membrane</keyword>
<keyword evidence="3" id="KW-1185">Reference proteome</keyword>